<dbReference type="GO" id="GO:0046872">
    <property type="term" value="F:metal ion binding"/>
    <property type="evidence" value="ECO:0007669"/>
    <property type="project" value="UniProtKB-KW"/>
</dbReference>
<dbReference type="InterPro" id="IPR004466">
    <property type="entry name" value="RNase_M5"/>
</dbReference>
<dbReference type="GO" id="GO:0019843">
    <property type="term" value="F:rRNA binding"/>
    <property type="evidence" value="ECO:0007669"/>
    <property type="project" value="UniProtKB-KW"/>
</dbReference>
<keyword evidence="7 11" id="KW-0255">Endonuclease</keyword>
<evidence type="ECO:0000256" key="11">
    <source>
        <dbReference type="HAMAP-Rule" id="MF_01469"/>
    </source>
</evidence>
<dbReference type="PANTHER" id="PTHR39156">
    <property type="entry name" value="RIBONUCLEASE M5"/>
    <property type="match status" value="1"/>
</dbReference>
<dbReference type="RefSeq" id="WP_272163619.1">
    <property type="nucleotide sequence ID" value="NZ_CP090216.1"/>
</dbReference>
<keyword evidence="2 11" id="KW-0690">Ribosome biogenesis</keyword>
<accession>A0AAE9XJL6</accession>
<dbReference type="Pfam" id="PF01751">
    <property type="entry name" value="Toprim"/>
    <property type="match status" value="1"/>
</dbReference>
<evidence type="ECO:0000256" key="12">
    <source>
        <dbReference type="NCBIfam" id="TIGR00334"/>
    </source>
</evidence>
<evidence type="ECO:0000256" key="1">
    <source>
        <dbReference type="ARBA" id="ARBA00022490"/>
    </source>
</evidence>
<dbReference type="PROSITE" id="PS50880">
    <property type="entry name" value="TOPRIM"/>
    <property type="match status" value="1"/>
</dbReference>
<keyword evidence="8 11" id="KW-0378">Hydrolase</keyword>
<dbReference type="EC" id="3.1.26.8" evidence="11 12"/>
<evidence type="ECO:0000259" key="13">
    <source>
        <dbReference type="PROSITE" id="PS50880"/>
    </source>
</evidence>
<evidence type="ECO:0000256" key="6">
    <source>
        <dbReference type="ARBA" id="ARBA00022730"/>
    </source>
</evidence>
<feature type="domain" description="Toprim" evidence="13">
    <location>
        <begin position="12"/>
        <end position="95"/>
    </location>
</feature>
<dbReference type="HAMAP" id="MF_01469">
    <property type="entry name" value="RNase_M5"/>
    <property type="match status" value="1"/>
</dbReference>
<evidence type="ECO:0000256" key="2">
    <source>
        <dbReference type="ARBA" id="ARBA00022517"/>
    </source>
</evidence>
<sequence>MTHPNNKKMKIEQVVVVEGKDDTKHLKQFFEVDTIETIGSAINADILEQIRLAQQVRGVIVLTDPDFPGEKIRKTITHSVPEAKHAFLTRQEATPRKKGRSLGVEHATQEDLTYALSKVMTPTAHNDYTPVSREVLIKCGLLAGSESKMRREWLGNQLRIGYTNGKQLVKRLEMFQITEEQVIEAMKKLGEQQHD</sequence>
<dbReference type="InterPro" id="IPR006171">
    <property type="entry name" value="TOPRIM_dom"/>
</dbReference>
<evidence type="ECO:0000256" key="3">
    <source>
        <dbReference type="ARBA" id="ARBA00022552"/>
    </source>
</evidence>
<dbReference type="GO" id="GO:0006364">
    <property type="term" value="P:rRNA processing"/>
    <property type="evidence" value="ECO:0007669"/>
    <property type="project" value="UniProtKB-UniRule"/>
</dbReference>
<gene>
    <name evidence="11 14" type="primary">rnmV</name>
    <name evidence="14" type="ORF">PML95_03620</name>
</gene>
<keyword evidence="9" id="KW-0460">Magnesium</keyword>
<comment type="catalytic activity">
    <reaction evidence="11">
        <text>Endonucleolytic cleavage of RNA, removing 21 and 42 nucleotides, respectively, from the 5'- and 3'-termini of a 5S-rRNA precursor.</text>
        <dbReference type="EC" id="3.1.26.8"/>
    </reaction>
</comment>
<evidence type="ECO:0000313" key="14">
    <source>
        <dbReference type="EMBL" id="WCG23340.1"/>
    </source>
</evidence>
<dbReference type="EMBL" id="CP116507">
    <property type="protein sequence ID" value="WCG23340.1"/>
    <property type="molecule type" value="Genomic_DNA"/>
</dbReference>
<protein>
    <recommendedName>
        <fullName evidence="11 12">Ribonuclease M5</fullName>
        <ecNumber evidence="11 12">3.1.26.8</ecNumber>
    </recommendedName>
    <alternativeName>
        <fullName evidence="11">RNase M5</fullName>
    </alternativeName>
    <alternativeName>
        <fullName evidence="11">Ribosomal RNA terminal maturase M5</fullName>
    </alternativeName>
</protein>
<keyword evidence="6 11" id="KW-0699">rRNA-binding</keyword>
<evidence type="ECO:0000256" key="7">
    <source>
        <dbReference type="ARBA" id="ARBA00022759"/>
    </source>
</evidence>
<keyword evidence="3 11" id="KW-0698">rRNA processing</keyword>
<dbReference type="SMART" id="SM00493">
    <property type="entry name" value="TOPRIM"/>
    <property type="match status" value="1"/>
</dbReference>
<dbReference type="InterPro" id="IPR025156">
    <property type="entry name" value="RNase_M5_C"/>
</dbReference>
<comment type="similarity">
    <text evidence="11">Belongs to the ribonuclease M5 family.</text>
</comment>
<evidence type="ECO:0000256" key="5">
    <source>
        <dbReference type="ARBA" id="ARBA00022723"/>
    </source>
</evidence>
<evidence type="ECO:0000256" key="9">
    <source>
        <dbReference type="ARBA" id="ARBA00022842"/>
    </source>
</evidence>
<dbReference type="Proteomes" id="UP001179600">
    <property type="component" value="Chromosome"/>
</dbReference>
<name>A0AAE9XJL6_9ENTE</name>
<organism evidence="14 15">
    <name type="scientific">Vagococcus lutrae</name>
    <dbReference type="NCBI Taxonomy" id="81947"/>
    <lineage>
        <taxon>Bacteria</taxon>
        <taxon>Bacillati</taxon>
        <taxon>Bacillota</taxon>
        <taxon>Bacilli</taxon>
        <taxon>Lactobacillales</taxon>
        <taxon>Enterococcaceae</taxon>
        <taxon>Vagococcus</taxon>
    </lineage>
</organism>
<dbReference type="GO" id="GO:0005737">
    <property type="term" value="C:cytoplasm"/>
    <property type="evidence" value="ECO:0007669"/>
    <property type="project" value="UniProtKB-SubCell"/>
</dbReference>
<proteinExistence type="inferred from homology"/>
<keyword evidence="4 11" id="KW-0540">Nuclease</keyword>
<dbReference type="InterPro" id="IPR034141">
    <property type="entry name" value="TOPRIM_RNase_M5-like"/>
</dbReference>
<dbReference type="CDD" id="cd01027">
    <property type="entry name" value="TOPRIM_RNase_M5_like"/>
    <property type="match status" value="1"/>
</dbReference>
<dbReference type="Gene3D" id="3.40.1360.10">
    <property type="match status" value="1"/>
</dbReference>
<keyword evidence="5" id="KW-0479">Metal-binding</keyword>
<evidence type="ECO:0000256" key="8">
    <source>
        <dbReference type="ARBA" id="ARBA00022801"/>
    </source>
</evidence>
<keyword evidence="10 11" id="KW-0694">RNA-binding</keyword>
<dbReference type="SUPFAM" id="SSF110455">
    <property type="entry name" value="Toprim domain"/>
    <property type="match status" value="1"/>
</dbReference>
<evidence type="ECO:0000256" key="10">
    <source>
        <dbReference type="ARBA" id="ARBA00022884"/>
    </source>
</evidence>
<reference evidence="14" key="1">
    <citation type="submission" date="2023-01" db="EMBL/GenBank/DDBJ databases">
        <title>Oxazolidinone resistance genes in florfenicol resistant enterococci from beef cattle and veal calves at slaughter.</title>
        <authorList>
            <person name="Biggel M."/>
        </authorList>
    </citation>
    <scope>NUCLEOTIDE SEQUENCE</scope>
    <source>
        <strain evidence="14">K204-1</strain>
    </source>
</reference>
<dbReference type="FunFam" id="3.40.1360.10:FF:000006">
    <property type="entry name" value="Ribonuclease M5"/>
    <property type="match status" value="1"/>
</dbReference>
<comment type="function">
    <text evidence="11">Required for correct processing of both the 5' and 3' ends of 5S rRNA precursor. Cleaves both sides of a double-stranded region yielding mature 5S rRNA in one step.</text>
</comment>
<dbReference type="Pfam" id="PF13331">
    <property type="entry name" value="DUF4093"/>
    <property type="match status" value="1"/>
</dbReference>
<dbReference type="GO" id="GO:0043822">
    <property type="term" value="F:ribonuclease M5 activity"/>
    <property type="evidence" value="ECO:0007669"/>
    <property type="project" value="UniProtKB-UniRule"/>
</dbReference>
<keyword evidence="1 11" id="KW-0963">Cytoplasm</keyword>
<dbReference type="AlphaFoldDB" id="A0AAE9XJL6"/>
<dbReference type="NCBIfam" id="TIGR00334">
    <property type="entry name" value="5S_RNA_mat_M5"/>
    <property type="match status" value="1"/>
</dbReference>
<comment type="subcellular location">
    <subcellularLocation>
        <location evidence="11">Cytoplasm</location>
    </subcellularLocation>
</comment>
<dbReference type="PANTHER" id="PTHR39156:SF1">
    <property type="entry name" value="RIBONUCLEASE M5"/>
    <property type="match status" value="1"/>
</dbReference>
<evidence type="ECO:0000256" key="4">
    <source>
        <dbReference type="ARBA" id="ARBA00022722"/>
    </source>
</evidence>
<evidence type="ECO:0000313" key="15">
    <source>
        <dbReference type="Proteomes" id="UP001179600"/>
    </source>
</evidence>